<sequence>LEEVHVLDNSADEEELLRLKFKLKLKFSVNKGRHHTKDQTIEDNLGMGEGTVDSFSIHSSLTTTIASRISTSYQNATRPQTVKKSDETKNQEKSDYTKDEQKS</sequence>
<feature type="compositionally biased region" description="Polar residues" evidence="1">
    <location>
        <begin position="68"/>
        <end position="82"/>
    </location>
</feature>
<feature type="non-terminal residue" evidence="2">
    <location>
        <position position="103"/>
    </location>
</feature>
<organism evidence="2">
    <name type="scientific">Homalodisca liturata</name>
    <dbReference type="NCBI Taxonomy" id="320908"/>
    <lineage>
        <taxon>Eukaryota</taxon>
        <taxon>Metazoa</taxon>
        <taxon>Ecdysozoa</taxon>
        <taxon>Arthropoda</taxon>
        <taxon>Hexapoda</taxon>
        <taxon>Insecta</taxon>
        <taxon>Pterygota</taxon>
        <taxon>Neoptera</taxon>
        <taxon>Paraneoptera</taxon>
        <taxon>Hemiptera</taxon>
        <taxon>Auchenorrhyncha</taxon>
        <taxon>Membracoidea</taxon>
        <taxon>Cicadellidae</taxon>
        <taxon>Cicadellinae</taxon>
        <taxon>Proconiini</taxon>
        <taxon>Homalodisca</taxon>
    </lineage>
</organism>
<feature type="non-terminal residue" evidence="2">
    <location>
        <position position="1"/>
    </location>
</feature>
<dbReference type="AlphaFoldDB" id="A0A1B6IUB4"/>
<protein>
    <submittedName>
        <fullName evidence="2">Uncharacterized protein</fullName>
    </submittedName>
</protein>
<feature type="compositionally biased region" description="Basic and acidic residues" evidence="1">
    <location>
        <begin position="83"/>
        <end position="103"/>
    </location>
</feature>
<name>A0A1B6IUB4_9HEMI</name>
<feature type="region of interest" description="Disordered" evidence="1">
    <location>
        <begin position="68"/>
        <end position="103"/>
    </location>
</feature>
<gene>
    <name evidence="2" type="ORF">g.58090</name>
</gene>
<reference evidence="2" key="1">
    <citation type="submission" date="2015-11" db="EMBL/GenBank/DDBJ databases">
        <title>De novo transcriptome assembly of four potential Pierce s Disease insect vectors from Arizona vineyards.</title>
        <authorList>
            <person name="Tassone E.E."/>
        </authorList>
    </citation>
    <scope>NUCLEOTIDE SEQUENCE</scope>
</reference>
<evidence type="ECO:0000313" key="2">
    <source>
        <dbReference type="EMBL" id="JAS90521.1"/>
    </source>
</evidence>
<dbReference type="EMBL" id="GECU01017185">
    <property type="protein sequence ID" value="JAS90521.1"/>
    <property type="molecule type" value="Transcribed_RNA"/>
</dbReference>
<proteinExistence type="predicted"/>
<evidence type="ECO:0000256" key="1">
    <source>
        <dbReference type="SAM" id="MobiDB-lite"/>
    </source>
</evidence>
<accession>A0A1B6IUB4</accession>